<evidence type="ECO:0000256" key="1">
    <source>
        <dbReference type="ARBA" id="ARBA00022527"/>
    </source>
</evidence>
<gene>
    <name evidence="10" type="primary">LOC110792446</name>
</gene>
<keyword evidence="9" id="KW-1185">Reference proteome</keyword>
<evidence type="ECO:0000256" key="7">
    <source>
        <dbReference type="SAM" id="MobiDB-lite"/>
    </source>
</evidence>
<dbReference type="GeneID" id="110792446"/>
<dbReference type="SMART" id="SM00220">
    <property type="entry name" value="S_TKc"/>
    <property type="match status" value="1"/>
</dbReference>
<dbReference type="PANTHER" id="PTHR47987:SF14">
    <property type="entry name" value="RECEPTOR-LIKE CYTOSOLIC SERINE_THREONINE-PROTEIN KINASE RBK2"/>
    <property type="match status" value="1"/>
</dbReference>
<evidence type="ECO:0000256" key="2">
    <source>
        <dbReference type="ARBA" id="ARBA00022679"/>
    </source>
</evidence>
<dbReference type="InterPro" id="IPR008271">
    <property type="entry name" value="Ser/Thr_kinase_AS"/>
</dbReference>
<dbReference type="PROSITE" id="PS00107">
    <property type="entry name" value="PROTEIN_KINASE_ATP"/>
    <property type="match status" value="1"/>
</dbReference>
<keyword evidence="3 6" id="KW-0547">Nucleotide-binding</keyword>
<dbReference type="SUPFAM" id="SSF56112">
    <property type="entry name" value="Protein kinase-like (PK-like)"/>
    <property type="match status" value="1"/>
</dbReference>
<proteinExistence type="predicted"/>
<dbReference type="InterPro" id="IPR017441">
    <property type="entry name" value="Protein_kinase_ATP_BS"/>
</dbReference>
<keyword evidence="2" id="KW-0808">Transferase</keyword>
<dbReference type="PROSITE" id="PS50011">
    <property type="entry name" value="PROTEIN_KINASE_DOM"/>
    <property type="match status" value="1"/>
</dbReference>
<dbReference type="InterPro" id="IPR046958">
    <property type="entry name" value="RBK1/2/STUNTED"/>
</dbReference>
<keyword evidence="4" id="KW-0418">Kinase</keyword>
<keyword evidence="5 6" id="KW-0067">ATP-binding</keyword>
<evidence type="ECO:0000259" key="8">
    <source>
        <dbReference type="PROSITE" id="PS50011"/>
    </source>
</evidence>
<dbReference type="Gene3D" id="3.30.200.20">
    <property type="entry name" value="Phosphorylase Kinase, domain 1"/>
    <property type="match status" value="1"/>
</dbReference>
<dbReference type="PANTHER" id="PTHR47987">
    <property type="entry name" value="OS08G0249100 PROTEIN"/>
    <property type="match status" value="1"/>
</dbReference>
<reference evidence="9" key="1">
    <citation type="journal article" date="2021" name="Nat. Commun.">
        <title>Genomic analyses provide insights into spinach domestication and the genetic basis of agronomic traits.</title>
        <authorList>
            <person name="Cai X."/>
            <person name="Sun X."/>
            <person name="Xu C."/>
            <person name="Sun H."/>
            <person name="Wang X."/>
            <person name="Ge C."/>
            <person name="Zhang Z."/>
            <person name="Wang Q."/>
            <person name="Fei Z."/>
            <person name="Jiao C."/>
            <person name="Wang Q."/>
        </authorList>
    </citation>
    <scope>NUCLEOTIDE SEQUENCE [LARGE SCALE GENOMIC DNA]</scope>
    <source>
        <strain evidence="9">cv. Varoflay</strain>
    </source>
</reference>
<evidence type="ECO:0000256" key="4">
    <source>
        <dbReference type="ARBA" id="ARBA00022777"/>
    </source>
</evidence>
<dbReference type="RefSeq" id="XP_056682552.1">
    <property type="nucleotide sequence ID" value="XM_056826574.1"/>
</dbReference>
<reference evidence="10" key="2">
    <citation type="submission" date="2025-08" db="UniProtKB">
        <authorList>
            <consortium name="RefSeq"/>
        </authorList>
    </citation>
    <scope>IDENTIFICATION</scope>
    <source>
        <tissue evidence="10">Leaf</tissue>
    </source>
</reference>
<evidence type="ECO:0000256" key="5">
    <source>
        <dbReference type="ARBA" id="ARBA00022840"/>
    </source>
</evidence>
<evidence type="ECO:0000313" key="9">
    <source>
        <dbReference type="Proteomes" id="UP000813463"/>
    </source>
</evidence>
<feature type="binding site" evidence="6">
    <location>
        <position position="189"/>
    </location>
    <ligand>
        <name>ATP</name>
        <dbReference type="ChEBI" id="CHEBI:30616"/>
    </ligand>
</feature>
<dbReference type="InterPro" id="IPR000719">
    <property type="entry name" value="Prot_kinase_dom"/>
</dbReference>
<name>A0ABM3QGR1_SPIOL</name>
<feature type="region of interest" description="Disordered" evidence="7">
    <location>
        <begin position="37"/>
        <end position="84"/>
    </location>
</feature>
<keyword evidence="1" id="KW-0723">Serine/threonine-protein kinase</keyword>
<feature type="domain" description="Protein kinase" evidence="8">
    <location>
        <begin position="162"/>
        <end position="447"/>
    </location>
</feature>
<dbReference type="InterPro" id="IPR011009">
    <property type="entry name" value="Kinase-like_dom_sf"/>
</dbReference>
<accession>A0ABM3QGR1</accession>
<dbReference type="Pfam" id="PF07714">
    <property type="entry name" value="PK_Tyr_Ser-Thr"/>
    <property type="match status" value="1"/>
</dbReference>
<dbReference type="Proteomes" id="UP000813463">
    <property type="component" value="Chromosome 4"/>
</dbReference>
<sequence length="512" mass="58314">MEESEGSHVGLVSKVTRKIPAVKPFVRSRTISSLFSRSASTQDFRPLDKREDLNDDDSSREIEEPGKKFLDPEGHSPTKAPARCVPSRPRFRWKSLFKTWKNKSFRHLSSKTSVKKIRSIVGRNGDDVPVSRLSPINANVYKMKASWKVFSFCELQEATDNFSQENLIGKGGYADVHKGCLRGQLVAVKRLTTVTHEERITSFLSELGIIAHVDHRNTAKLIGYGVERGLYIVLELSSLGSLGSLLHRKSGIPSICLKYNGKKNLYKGFSYIVFFLVLTGSSEILDWGTRYKISLGVADGLLYLHEGCQRRIIHRDIKADNILLTENYEAQICDFGLAKWLPKHWTHHNISKFEGTFGYFAPEYFMHGIVDEKTDVYAFGVLLLEIITGRKAFNCDRQSILLWAKPLLDEHDVEKLVDPVLGDDYDKEELDRLVLTAALCTQQSPVLRPRMNQVSTLLRGDNYFPNNSKGTQTQTLRRTYSEELLDAKEYNSTKIKLNDLYRHRQVAFDSIE</sequence>
<dbReference type="InterPro" id="IPR001245">
    <property type="entry name" value="Ser-Thr/Tyr_kinase_cat_dom"/>
</dbReference>
<feature type="compositionally biased region" description="Basic and acidic residues" evidence="7">
    <location>
        <begin position="45"/>
        <end position="76"/>
    </location>
</feature>
<dbReference type="PROSITE" id="PS00108">
    <property type="entry name" value="PROTEIN_KINASE_ST"/>
    <property type="match status" value="1"/>
</dbReference>
<evidence type="ECO:0000256" key="3">
    <source>
        <dbReference type="ARBA" id="ARBA00022741"/>
    </source>
</evidence>
<evidence type="ECO:0000313" key="10">
    <source>
        <dbReference type="RefSeq" id="XP_056682552.1"/>
    </source>
</evidence>
<evidence type="ECO:0000256" key="6">
    <source>
        <dbReference type="PROSITE-ProRule" id="PRU10141"/>
    </source>
</evidence>
<organism evidence="9 10">
    <name type="scientific">Spinacia oleracea</name>
    <name type="common">Spinach</name>
    <dbReference type="NCBI Taxonomy" id="3562"/>
    <lineage>
        <taxon>Eukaryota</taxon>
        <taxon>Viridiplantae</taxon>
        <taxon>Streptophyta</taxon>
        <taxon>Embryophyta</taxon>
        <taxon>Tracheophyta</taxon>
        <taxon>Spermatophyta</taxon>
        <taxon>Magnoliopsida</taxon>
        <taxon>eudicotyledons</taxon>
        <taxon>Gunneridae</taxon>
        <taxon>Pentapetalae</taxon>
        <taxon>Caryophyllales</taxon>
        <taxon>Chenopodiaceae</taxon>
        <taxon>Chenopodioideae</taxon>
        <taxon>Anserineae</taxon>
        <taxon>Spinacia</taxon>
    </lineage>
</organism>
<dbReference type="Gene3D" id="1.10.510.10">
    <property type="entry name" value="Transferase(Phosphotransferase) domain 1"/>
    <property type="match status" value="1"/>
</dbReference>
<protein>
    <submittedName>
        <fullName evidence="10">Receptor-like cytosolic serine/threonine-protein kinase RBK2 isoform X1</fullName>
    </submittedName>
</protein>